<keyword evidence="2" id="KW-1185">Reference proteome</keyword>
<protein>
    <submittedName>
        <fullName evidence="1">Uncharacterized protein</fullName>
    </submittedName>
</protein>
<sequence>MDSTQWMPVTREDREVVGYLEPVTEDFDIVQPRSVLGHAVGPACDFHAGEELLLERGIAELTANWRLRDAPPGLEGDLAILEVGGNGIVLADALRAKALVAGARALVQWPDATGRLTRAQG</sequence>
<proteinExistence type="predicted"/>
<name>A0A5B7WUE6_9MICC</name>
<dbReference type="KEGG" id="gcr:GcLGCM259_1824"/>
<dbReference type="RefSeq" id="WP_138926458.1">
    <property type="nucleotide sequence ID" value="NZ_CP034412.1"/>
</dbReference>
<dbReference type="AlphaFoldDB" id="A0A5B7WUE6"/>
<accession>A0A5B7WUE6</accession>
<reference evidence="1 2" key="1">
    <citation type="submission" date="2018-12" db="EMBL/GenBank/DDBJ databases">
        <title>Complete Genome Sequence of Glutamicibacter creatinolyticus strain LGCM259,isolated from an abscess of a 12-year-old mare in Italy.</title>
        <authorList>
            <person name="Santos R.G."/>
            <person name="Silva A.L."/>
            <person name="Seyffert N."/>
            <person name="Castro T.L.P."/>
            <person name="Attili A.R."/>
            <person name="Rifici C."/>
            <person name="Mazzullo G."/>
            <person name="Brenig B."/>
            <person name="Venanzi F."/>
            <person name="Azevedo V."/>
        </authorList>
    </citation>
    <scope>NUCLEOTIDE SEQUENCE [LARGE SCALE GENOMIC DNA]</scope>
    <source>
        <strain evidence="1 2">LGCM 259</strain>
    </source>
</reference>
<organism evidence="1 2">
    <name type="scientific">Glutamicibacter creatinolyticus</name>
    <dbReference type="NCBI Taxonomy" id="162496"/>
    <lineage>
        <taxon>Bacteria</taxon>
        <taxon>Bacillati</taxon>
        <taxon>Actinomycetota</taxon>
        <taxon>Actinomycetes</taxon>
        <taxon>Micrococcales</taxon>
        <taxon>Micrococcaceae</taxon>
        <taxon>Glutamicibacter</taxon>
    </lineage>
</organism>
<evidence type="ECO:0000313" key="2">
    <source>
        <dbReference type="Proteomes" id="UP000307000"/>
    </source>
</evidence>
<dbReference type="EMBL" id="CP034412">
    <property type="protein sequence ID" value="QCY47542.1"/>
    <property type="molecule type" value="Genomic_DNA"/>
</dbReference>
<evidence type="ECO:0000313" key="1">
    <source>
        <dbReference type="EMBL" id="QCY47542.1"/>
    </source>
</evidence>
<gene>
    <name evidence="1" type="ORF">GcLGCM259_1824</name>
</gene>
<dbReference type="Proteomes" id="UP000307000">
    <property type="component" value="Chromosome"/>
</dbReference>